<keyword evidence="1" id="KW-0732">Signal</keyword>
<dbReference type="Proteomes" id="UP001302321">
    <property type="component" value="Unassembled WGS sequence"/>
</dbReference>
<dbReference type="AlphaFoldDB" id="A0AAN6W4Y9"/>
<feature type="signal peptide" evidence="1">
    <location>
        <begin position="1"/>
        <end position="19"/>
    </location>
</feature>
<organism evidence="2 3">
    <name type="scientific">Triangularia setosa</name>
    <dbReference type="NCBI Taxonomy" id="2587417"/>
    <lineage>
        <taxon>Eukaryota</taxon>
        <taxon>Fungi</taxon>
        <taxon>Dikarya</taxon>
        <taxon>Ascomycota</taxon>
        <taxon>Pezizomycotina</taxon>
        <taxon>Sordariomycetes</taxon>
        <taxon>Sordariomycetidae</taxon>
        <taxon>Sordariales</taxon>
        <taxon>Podosporaceae</taxon>
        <taxon>Triangularia</taxon>
    </lineage>
</organism>
<sequence>MRLLPLLLSGAYYSSLATAHVLDPLTTKKDKGPEIWGSYNEIDDCEMNQAIECLYDQICARRNVPVHGKIRCTIGTSVAYLCNYRSAKDKFEDDCDATPATVRADIHRKKQAGDLVCDHSEMYEAWRQIRIAKGSQTGWWYDAKGKKTYGFDRRCKDRECDNGWMVDSEAEQCTNIYKKNNEWLFDYEAKTYLNYTGRYEQDLPEPGDCDEPVYFNPWQEGKRPQ</sequence>
<name>A0AAN6W4Y9_9PEZI</name>
<reference evidence="2" key="1">
    <citation type="journal article" date="2023" name="Mol. Phylogenet. Evol.">
        <title>Genome-scale phylogeny and comparative genomics of the fungal order Sordariales.</title>
        <authorList>
            <person name="Hensen N."/>
            <person name="Bonometti L."/>
            <person name="Westerberg I."/>
            <person name="Brannstrom I.O."/>
            <person name="Guillou S."/>
            <person name="Cros-Aarteil S."/>
            <person name="Calhoun S."/>
            <person name="Haridas S."/>
            <person name="Kuo A."/>
            <person name="Mondo S."/>
            <person name="Pangilinan J."/>
            <person name="Riley R."/>
            <person name="LaButti K."/>
            <person name="Andreopoulos B."/>
            <person name="Lipzen A."/>
            <person name="Chen C."/>
            <person name="Yan M."/>
            <person name="Daum C."/>
            <person name="Ng V."/>
            <person name="Clum A."/>
            <person name="Steindorff A."/>
            <person name="Ohm R.A."/>
            <person name="Martin F."/>
            <person name="Silar P."/>
            <person name="Natvig D.O."/>
            <person name="Lalanne C."/>
            <person name="Gautier V."/>
            <person name="Ament-Velasquez S.L."/>
            <person name="Kruys A."/>
            <person name="Hutchinson M.I."/>
            <person name="Powell A.J."/>
            <person name="Barry K."/>
            <person name="Miller A.N."/>
            <person name="Grigoriev I.V."/>
            <person name="Debuchy R."/>
            <person name="Gladieux P."/>
            <person name="Hiltunen Thoren M."/>
            <person name="Johannesson H."/>
        </authorList>
    </citation>
    <scope>NUCLEOTIDE SEQUENCE</scope>
    <source>
        <strain evidence="2">CBS 892.96</strain>
    </source>
</reference>
<gene>
    <name evidence="2" type="ORF">QBC36DRAFT_359276</name>
</gene>
<evidence type="ECO:0000313" key="2">
    <source>
        <dbReference type="EMBL" id="KAK4173732.1"/>
    </source>
</evidence>
<evidence type="ECO:0000313" key="3">
    <source>
        <dbReference type="Proteomes" id="UP001302321"/>
    </source>
</evidence>
<comment type="caution">
    <text evidence="2">The sequence shown here is derived from an EMBL/GenBank/DDBJ whole genome shotgun (WGS) entry which is preliminary data.</text>
</comment>
<dbReference type="EMBL" id="MU866323">
    <property type="protein sequence ID" value="KAK4173732.1"/>
    <property type="molecule type" value="Genomic_DNA"/>
</dbReference>
<accession>A0AAN6W4Y9</accession>
<evidence type="ECO:0008006" key="4">
    <source>
        <dbReference type="Google" id="ProtNLM"/>
    </source>
</evidence>
<proteinExistence type="predicted"/>
<reference evidence="2" key="2">
    <citation type="submission" date="2023-05" db="EMBL/GenBank/DDBJ databases">
        <authorList>
            <consortium name="Lawrence Berkeley National Laboratory"/>
            <person name="Steindorff A."/>
            <person name="Hensen N."/>
            <person name="Bonometti L."/>
            <person name="Westerberg I."/>
            <person name="Brannstrom I.O."/>
            <person name="Guillou S."/>
            <person name="Cros-Aarteil S."/>
            <person name="Calhoun S."/>
            <person name="Haridas S."/>
            <person name="Kuo A."/>
            <person name="Mondo S."/>
            <person name="Pangilinan J."/>
            <person name="Riley R."/>
            <person name="Labutti K."/>
            <person name="Andreopoulos B."/>
            <person name="Lipzen A."/>
            <person name="Chen C."/>
            <person name="Yanf M."/>
            <person name="Daum C."/>
            <person name="Ng V."/>
            <person name="Clum A."/>
            <person name="Ohm R."/>
            <person name="Martin F."/>
            <person name="Silar P."/>
            <person name="Natvig D."/>
            <person name="Lalanne C."/>
            <person name="Gautier V."/>
            <person name="Ament-Velasquez S.L."/>
            <person name="Kruys A."/>
            <person name="Hutchinson M.I."/>
            <person name="Powell A.J."/>
            <person name="Barry K."/>
            <person name="Miller A.N."/>
            <person name="Grigoriev I.V."/>
            <person name="Debuchy R."/>
            <person name="Gladieux P."/>
            <person name="Thoren M.H."/>
            <person name="Johannesson H."/>
        </authorList>
    </citation>
    <scope>NUCLEOTIDE SEQUENCE</scope>
    <source>
        <strain evidence="2">CBS 892.96</strain>
    </source>
</reference>
<keyword evidence="3" id="KW-1185">Reference proteome</keyword>
<evidence type="ECO:0000256" key="1">
    <source>
        <dbReference type="SAM" id="SignalP"/>
    </source>
</evidence>
<protein>
    <recommendedName>
        <fullName evidence="4">Secreted protein</fullName>
    </recommendedName>
</protein>
<feature type="chain" id="PRO_5042945310" description="Secreted protein" evidence="1">
    <location>
        <begin position="20"/>
        <end position="225"/>
    </location>
</feature>